<sequence>MARSADREQRRRDIADALLRVAGERGLHAATMRAVAAEAGVSLHLVQHYFDTKEQLMSFTLQRLAELMRDRIRKRAAGVTGPRGLVEAILAEALPTDQDSRIHHLVYTSYAMLAVTDPGVAAHPFLAAPNAMESFIAKQLAQGRPDIDPGVESAALLAMCAGLGAGVLAGQRSAEDAMAILRHQLDRIFE</sequence>
<proteinExistence type="predicted"/>
<dbReference type="InterPro" id="IPR039538">
    <property type="entry name" value="BetI_C"/>
</dbReference>
<feature type="domain" description="HTH tetR-type" evidence="6">
    <location>
        <begin position="8"/>
        <end position="68"/>
    </location>
</feature>
<keyword evidence="2" id="KW-0805">Transcription regulation</keyword>
<evidence type="ECO:0000313" key="7">
    <source>
        <dbReference type="EMBL" id="GGP01466.1"/>
    </source>
</evidence>
<protein>
    <recommendedName>
        <fullName evidence="6">HTH tetR-type domain-containing protein</fullName>
    </recommendedName>
</protein>
<keyword evidence="4" id="KW-0804">Transcription</keyword>
<gene>
    <name evidence="7" type="ORF">GCM10012278_04830</name>
</gene>
<evidence type="ECO:0000256" key="2">
    <source>
        <dbReference type="ARBA" id="ARBA00023015"/>
    </source>
</evidence>
<dbReference type="InterPro" id="IPR036271">
    <property type="entry name" value="Tet_transcr_reg_TetR-rel_C_sf"/>
</dbReference>
<dbReference type="Gene3D" id="1.10.357.10">
    <property type="entry name" value="Tetracycline Repressor, domain 2"/>
    <property type="match status" value="1"/>
</dbReference>
<dbReference type="InterPro" id="IPR009057">
    <property type="entry name" value="Homeodomain-like_sf"/>
</dbReference>
<dbReference type="InterPro" id="IPR001647">
    <property type="entry name" value="HTH_TetR"/>
</dbReference>
<feature type="DNA-binding region" description="H-T-H motif" evidence="5">
    <location>
        <begin position="31"/>
        <end position="50"/>
    </location>
</feature>
<evidence type="ECO:0000313" key="8">
    <source>
        <dbReference type="Proteomes" id="UP000660745"/>
    </source>
</evidence>
<dbReference type="InterPro" id="IPR050109">
    <property type="entry name" value="HTH-type_TetR-like_transc_reg"/>
</dbReference>
<dbReference type="SUPFAM" id="SSF46689">
    <property type="entry name" value="Homeodomain-like"/>
    <property type="match status" value="1"/>
</dbReference>
<evidence type="ECO:0000256" key="4">
    <source>
        <dbReference type="ARBA" id="ARBA00023163"/>
    </source>
</evidence>
<accession>A0A918E326</accession>
<dbReference type="Pfam" id="PF13977">
    <property type="entry name" value="TetR_C_6"/>
    <property type="match status" value="1"/>
</dbReference>
<comment type="caution">
    <text evidence="7">The sequence shown here is derived from an EMBL/GenBank/DDBJ whole genome shotgun (WGS) entry which is preliminary data.</text>
</comment>
<reference evidence="7" key="1">
    <citation type="journal article" date="2014" name="Int. J. Syst. Evol. Microbiol.">
        <title>Complete genome sequence of Corynebacterium casei LMG S-19264T (=DSM 44701T), isolated from a smear-ripened cheese.</title>
        <authorList>
            <consortium name="US DOE Joint Genome Institute (JGI-PGF)"/>
            <person name="Walter F."/>
            <person name="Albersmeier A."/>
            <person name="Kalinowski J."/>
            <person name="Ruckert C."/>
        </authorList>
    </citation>
    <scope>NUCLEOTIDE SEQUENCE</scope>
    <source>
        <strain evidence="7">CGMCC 4.7430</strain>
    </source>
</reference>
<dbReference type="Pfam" id="PF00440">
    <property type="entry name" value="TetR_N"/>
    <property type="match status" value="1"/>
</dbReference>
<dbReference type="PANTHER" id="PTHR30055:SF223">
    <property type="entry name" value="HTH-TYPE TRANSCRIPTIONAL REGULATOR UIDR"/>
    <property type="match status" value="1"/>
</dbReference>
<dbReference type="PANTHER" id="PTHR30055">
    <property type="entry name" value="HTH-TYPE TRANSCRIPTIONAL REGULATOR RUTR"/>
    <property type="match status" value="1"/>
</dbReference>
<evidence type="ECO:0000256" key="5">
    <source>
        <dbReference type="PROSITE-ProRule" id="PRU00335"/>
    </source>
</evidence>
<evidence type="ECO:0000256" key="1">
    <source>
        <dbReference type="ARBA" id="ARBA00022491"/>
    </source>
</evidence>
<dbReference type="RefSeq" id="WP_189136776.1">
    <property type="nucleotide sequence ID" value="NZ_BMNK01000001.1"/>
</dbReference>
<dbReference type="Proteomes" id="UP000660745">
    <property type="component" value="Unassembled WGS sequence"/>
</dbReference>
<dbReference type="AlphaFoldDB" id="A0A918E326"/>
<evidence type="ECO:0000256" key="3">
    <source>
        <dbReference type="ARBA" id="ARBA00023125"/>
    </source>
</evidence>
<dbReference type="GO" id="GO:0003700">
    <property type="term" value="F:DNA-binding transcription factor activity"/>
    <property type="evidence" value="ECO:0007669"/>
    <property type="project" value="TreeGrafter"/>
</dbReference>
<keyword evidence="8" id="KW-1185">Reference proteome</keyword>
<organism evidence="7 8">
    <name type="scientific">Nonomuraea glycinis</name>
    <dbReference type="NCBI Taxonomy" id="2047744"/>
    <lineage>
        <taxon>Bacteria</taxon>
        <taxon>Bacillati</taxon>
        <taxon>Actinomycetota</taxon>
        <taxon>Actinomycetes</taxon>
        <taxon>Streptosporangiales</taxon>
        <taxon>Streptosporangiaceae</taxon>
        <taxon>Nonomuraea</taxon>
    </lineage>
</organism>
<reference evidence="7" key="2">
    <citation type="submission" date="2020-09" db="EMBL/GenBank/DDBJ databases">
        <authorList>
            <person name="Sun Q."/>
            <person name="Zhou Y."/>
        </authorList>
    </citation>
    <scope>NUCLEOTIDE SEQUENCE</scope>
    <source>
        <strain evidence="7">CGMCC 4.7430</strain>
    </source>
</reference>
<dbReference type="GO" id="GO:0000976">
    <property type="term" value="F:transcription cis-regulatory region binding"/>
    <property type="evidence" value="ECO:0007669"/>
    <property type="project" value="TreeGrafter"/>
</dbReference>
<name>A0A918E326_9ACTN</name>
<dbReference type="PROSITE" id="PS50977">
    <property type="entry name" value="HTH_TETR_2"/>
    <property type="match status" value="1"/>
</dbReference>
<keyword evidence="1" id="KW-0678">Repressor</keyword>
<keyword evidence="3 5" id="KW-0238">DNA-binding</keyword>
<dbReference type="SUPFAM" id="SSF48498">
    <property type="entry name" value="Tetracyclin repressor-like, C-terminal domain"/>
    <property type="match status" value="1"/>
</dbReference>
<evidence type="ECO:0000259" key="6">
    <source>
        <dbReference type="PROSITE" id="PS50977"/>
    </source>
</evidence>
<dbReference type="EMBL" id="BMNK01000001">
    <property type="protein sequence ID" value="GGP01466.1"/>
    <property type="molecule type" value="Genomic_DNA"/>
</dbReference>